<organism evidence="2 3">
    <name type="scientific">Dreissena polymorpha</name>
    <name type="common">Zebra mussel</name>
    <name type="synonym">Mytilus polymorpha</name>
    <dbReference type="NCBI Taxonomy" id="45954"/>
    <lineage>
        <taxon>Eukaryota</taxon>
        <taxon>Metazoa</taxon>
        <taxon>Spiralia</taxon>
        <taxon>Lophotrochozoa</taxon>
        <taxon>Mollusca</taxon>
        <taxon>Bivalvia</taxon>
        <taxon>Autobranchia</taxon>
        <taxon>Heteroconchia</taxon>
        <taxon>Euheterodonta</taxon>
        <taxon>Imparidentia</taxon>
        <taxon>Neoheterodontei</taxon>
        <taxon>Myida</taxon>
        <taxon>Dreissenoidea</taxon>
        <taxon>Dreissenidae</taxon>
        <taxon>Dreissena</taxon>
    </lineage>
</organism>
<feature type="region of interest" description="Disordered" evidence="1">
    <location>
        <begin position="31"/>
        <end position="57"/>
    </location>
</feature>
<reference evidence="2" key="2">
    <citation type="submission" date="2020-11" db="EMBL/GenBank/DDBJ databases">
        <authorList>
            <person name="McCartney M.A."/>
            <person name="Auch B."/>
            <person name="Kono T."/>
            <person name="Mallez S."/>
            <person name="Becker A."/>
            <person name="Gohl D.M."/>
            <person name="Silverstein K.A.T."/>
            <person name="Koren S."/>
            <person name="Bechman K.B."/>
            <person name="Herman A."/>
            <person name="Abrahante J.E."/>
            <person name="Garbe J."/>
        </authorList>
    </citation>
    <scope>NUCLEOTIDE SEQUENCE</scope>
    <source>
        <strain evidence="2">Duluth1</strain>
        <tissue evidence="2">Whole animal</tissue>
    </source>
</reference>
<evidence type="ECO:0000313" key="3">
    <source>
        <dbReference type="Proteomes" id="UP000828390"/>
    </source>
</evidence>
<evidence type="ECO:0000256" key="1">
    <source>
        <dbReference type="SAM" id="MobiDB-lite"/>
    </source>
</evidence>
<dbReference type="EMBL" id="JAIWYP010000001">
    <property type="protein sequence ID" value="KAH3876540.1"/>
    <property type="molecule type" value="Genomic_DNA"/>
</dbReference>
<reference evidence="2" key="1">
    <citation type="journal article" date="2019" name="bioRxiv">
        <title>The Genome of the Zebra Mussel, Dreissena polymorpha: A Resource for Invasive Species Research.</title>
        <authorList>
            <person name="McCartney M.A."/>
            <person name="Auch B."/>
            <person name="Kono T."/>
            <person name="Mallez S."/>
            <person name="Zhang Y."/>
            <person name="Obille A."/>
            <person name="Becker A."/>
            <person name="Abrahante J.E."/>
            <person name="Garbe J."/>
            <person name="Badalamenti J.P."/>
            <person name="Herman A."/>
            <person name="Mangelson H."/>
            <person name="Liachko I."/>
            <person name="Sullivan S."/>
            <person name="Sone E.D."/>
            <person name="Koren S."/>
            <person name="Silverstein K.A.T."/>
            <person name="Beckman K.B."/>
            <person name="Gohl D.M."/>
        </authorList>
    </citation>
    <scope>NUCLEOTIDE SEQUENCE</scope>
    <source>
        <strain evidence="2">Duluth1</strain>
        <tissue evidence="2">Whole animal</tissue>
    </source>
</reference>
<name>A0A9D4RRZ6_DREPO</name>
<sequence length="57" mass="6259">MLSLMTSSEKSFHPYDAAPMRRFYDDGRDGLFRESRPFDNGGHSKASATGPGNCEGC</sequence>
<evidence type="ECO:0000313" key="2">
    <source>
        <dbReference type="EMBL" id="KAH3876540.1"/>
    </source>
</evidence>
<protein>
    <submittedName>
        <fullName evidence="2">Uncharacterized protein</fullName>
    </submittedName>
</protein>
<dbReference type="Proteomes" id="UP000828390">
    <property type="component" value="Unassembled WGS sequence"/>
</dbReference>
<proteinExistence type="predicted"/>
<accession>A0A9D4RRZ6</accession>
<dbReference type="AlphaFoldDB" id="A0A9D4RRZ6"/>
<gene>
    <name evidence="2" type="ORF">DPMN_000385</name>
</gene>
<comment type="caution">
    <text evidence="2">The sequence shown here is derived from an EMBL/GenBank/DDBJ whole genome shotgun (WGS) entry which is preliminary data.</text>
</comment>
<keyword evidence="3" id="KW-1185">Reference proteome</keyword>